<sequence>MAFCNTNHRVPLMWSQVTFNPSPICRHPNANPTRNFQRLTMDFIRPTSHLRVLARHCVKVYTERKIIF</sequence>
<dbReference type="EMBL" id="RRYP01036642">
    <property type="protein sequence ID" value="TNV67753.1"/>
    <property type="molecule type" value="Genomic_DNA"/>
</dbReference>
<comment type="caution">
    <text evidence="1">The sequence shown here is derived from an EMBL/GenBank/DDBJ whole genome shotgun (WGS) entry which is preliminary data.</text>
</comment>
<accession>A0A8J8STU7</accession>
<dbReference type="Proteomes" id="UP000785679">
    <property type="component" value="Unassembled WGS sequence"/>
</dbReference>
<protein>
    <submittedName>
        <fullName evidence="1">Uncharacterized protein</fullName>
    </submittedName>
</protein>
<organism evidence="1 2">
    <name type="scientific">Halteria grandinella</name>
    <dbReference type="NCBI Taxonomy" id="5974"/>
    <lineage>
        <taxon>Eukaryota</taxon>
        <taxon>Sar</taxon>
        <taxon>Alveolata</taxon>
        <taxon>Ciliophora</taxon>
        <taxon>Intramacronucleata</taxon>
        <taxon>Spirotrichea</taxon>
        <taxon>Stichotrichia</taxon>
        <taxon>Sporadotrichida</taxon>
        <taxon>Halteriidae</taxon>
        <taxon>Halteria</taxon>
    </lineage>
</organism>
<keyword evidence="2" id="KW-1185">Reference proteome</keyword>
<proteinExistence type="predicted"/>
<name>A0A8J8STU7_HALGN</name>
<evidence type="ECO:0000313" key="1">
    <source>
        <dbReference type="EMBL" id="TNV67753.1"/>
    </source>
</evidence>
<evidence type="ECO:0000313" key="2">
    <source>
        <dbReference type="Proteomes" id="UP000785679"/>
    </source>
</evidence>
<reference evidence="1" key="1">
    <citation type="submission" date="2019-06" db="EMBL/GenBank/DDBJ databases">
        <authorList>
            <person name="Zheng W."/>
        </authorList>
    </citation>
    <scope>NUCLEOTIDE SEQUENCE</scope>
    <source>
        <strain evidence="1">QDHG01</strain>
    </source>
</reference>
<dbReference type="AlphaFoldDB" id="A0A8J8STU7"/>
<gene>
    <name evidence="1" type="ORF">FGO68_gene8697</name>
</gene>